<dbReference type="PROSITE" id="PS50928">
    <property type="entry name" value="ABC_TM1"/>
    <property type="match status" value="1"/>
</dbReference>
<gene>
    <name evidence="9" type="ORF">K040078D81_19380</name>
</gene>
<feature type="transmembrane region" description="Helical" evidence="7">
    <location>
        <begin position="268"/>
        <end position="287"/>
    </location>
</feature>
<protein>
    <submittedName>
        <fullName evidence="9">Carbohydrate ABC transporter permease</fullName>
    </submittedName>
</protein>
<evidence type="ECO:0000259" key="8">
    <source>
        <dbReference type="PROSITE" id="PS50928"/>
    </source>
</evidence>
<accession>A0ABQ0B8N6</accession>
<evidence type="ECO:0000313" key="9">
    <source>
        <dbReference type="EMBL" id="GAA6407821.1"/>
    </source>
</evidence>
<sequence length="302" mass="33936">MNKKIANWRQKCVSDRVFDIVVAALLVILFIVVAYPLYFVILASVSDPLLVSKGKVLLWPKGMSLFGFQKVFEDTRIWTGLKNTLIYTVFGTAVNMFATLPAAYALSRKDLRGRKTIMMIFVFTMFFNGGLVPTYLLMQNLHLTNTIWVFIIPFAVNVYNLIIARTFFENSIPQELHEAASLDGCSDFKFFTSVAIPLSKAIVSVIMLYYMVAHWNDFFTGLIYIRDQSLNPLQLVLREILIVNNVFGTGGTGGGGLGSYDQVYADTVKYAIIIISSLPMLIVYPFIQKHFEKGVMIGAIKG</sequence>
<keyword evidence="3" id="KW-1003">Cell membrane</keyword>
<comment type="caution">
    <text evidence="9">The sequence shown here is derived from an EMBL/GenBank/DDBJ whole genome shotgun (WGS) entry which is preliminary data.</text>
</comment>
<keyword evidence="6 7" id="KW-0472">Membrane</keyword>
<dbReference type="InterPro" id="IPR035906">
    <property type="entry name" value="MetI-like_sf"/>
</dbReference>
<dbReference type="Gene3D" id="1.10.3720.10">
    <property type="entry name" value="MetI-like"/>
    <property type="match status" value="1"/>
</dbReference>
<dbReference type="CDD" id="cd06261">
    <property type="entry name" value="TM_PBP2"/>
    <property type="match status" value="1"/>
</dbReference>
<evidence type="ECO:0000313" key="10">
    <source>
        <dbReference type="Proteomes" id="UP001600943"/>
    </source>
</evidence>
<dbReference type="EMBL" id="BAABYW010000001">
    <property type="protein sequence ID" value="GAA6407821.1"/>
    <property type="molecule type" value="Genomic_DNA"/>
</dbReference>
<dbReference type="Proteomes" id="UP001600943">
    <property type="component" value="Unassembled WGS sequence"/>
</dbReference>
<feature type="transmembrane region" description="Helical" evidence="7">
    <location>
        <begin position="117"/>
        <end position="135"/>
    </location>
</feature>
<feature type="transmembrane region" description="Helical" evidence="7">
    <location>
        <begin position="147"/>
        <end position="168"/>
    </location>
</feature>
<proteinExistence type="inferred from homology"/>
<dbReference type="Pfam" id="PF00528">
    <property type="entry name" value="BPD_transp_1"/>
    <property type="match status" value="1"/>
</dbReference>
<evidence type="ECO:0000256" key="3">
    <source>
        <dbReference type="ARBA" id="ARBA00022475"/>
    </source>
</evidence>
<comment type="similarity">
    <text evidence="7">Belongs to the binding-protein-dependent transport system permease family.</text>
</comment>
<keyword evidence="5 7" id="KW-1133">Transmembrane helix</keyword>
<evidence type="ECO:0000256" key="6">
    <source>
        <dbReference type="ARBA" id="ARBA00023136"/>
    </source>
</evidence>
<keyword evidence="2 7" id="KW-0813">Transport</keyword>
<evidence type="ECO:0000256" key="2">
    <source>
        <dbReference type="ARBA" id="ARBA00022448"/>
    </source>
</evidence>
<evidence type="ECO:0000256" key="4">
    <source>
        <dbReference type="ARBA" id="ARBA00022692"/>
    </source>
</evidence>
<evidence type="ECO:0000256" key="5">
    <source>
        <dbReference type="ARBA" id="ARBA00022989"/>
    </source>
</evidence>
<feature type="domain" description="ABC transmembrane type-1" evidence="8">
    <location>
        <begin position="81"/>
        <end position="281"/>
    </location>
</feature>
<evidence type="ECO:0000256" key="1">
    <source>
        <dbReference type="ARBA" id="ARBA00004651"/>
    </source>
</evidence>
<comment type="subcellular location">
    <subcellularLocation>
        <location evidence="1 7">Cell membrane</location>
        <topology evidence="1 7">Multi-pass membrane protein</topology>
    </subcellularLocation>
</comment>
<keyword evidence="4 7" id="KW-0812">Transmembrane</keyword>
<organism evidence="9 10">
    <name type="scientific">Blautia hominis</name>
    <dbReference type="NCBI Taxonomy" id="2025493"/>
    <lineage>
        <taxon>Bacteria</taxon>
        <taxon>Bacillati</taxon>
        <taxon>Bacillota</taxon>
        <taxon>Clostridia</taxon>
        <taxon>Lachnospirales</taxon>
        <taxon>Lachnospiraceae</taxon>
        <taxon>Blautia</taxon>
    </lineage>
</organism>
<name>A0ABQ0B8N6_9FIRM</name>
<keyword evidence="10" id="KW-1185">Reference proteome</keyword>
<reference evidence="9 10" key="1">
    <citation type="submission" date="2024-04" db="EMBL/GenBank/DDBJ databases">
        <title>Defined microbial consortia suppress multidrug-resistant proinflammatory Enterobacteriaceae via ecological control.</title>
        <authorList>
            <person name="Furuichi M."/>
            <person name="Kawaguchi T."/>
            <person name="Pust M."/>
            <person name="Yasuma K."/>
            <person name="Plichta D."/>
            <person name="Hasegawa N."/>
            <person name="Ohya T."/>
            <person name="Bhattarai S."/>
            <person name="Sasajima S."/>
            <person name="Aoto Y."/>
            <person name="Tuganbaev T."/>
            <person name="Yaginuma M."/>
            <person name="Ueda M."/>
            <person name="Okahashi N."/>
            <person name="Amafuji K."/>
            <person name="Kiridooshi Y."/>
            <person name="Sugita K."/>
            <person name="Strazar M."/>
            <person name="Skelly A."/>
            <person name="Suda W."/>
            <person name="Hattori M."/>
            <person name="Nakamoto N."/>
            <person name="Caballero S."/>
            <person name="Norman J."/>
            <person name="Olle B."/>
            <person name="Tanoue T."/>
            <person name="Arita M."/>
            <person name="Bucci V."/>
            <person name="Atarashi K."/>
            <person name="Xavier R."/>
            <person name="Honda K."/>
        </authorList>
    </citation>
    <scope>NUCLEOTIDE SEQUENCE [LARGE SCALE GENOMIC DNA]</scope>
    <source>
        <strain evidence="10">k04-0078-D8-1</strain>
    </source>
</reference>
<feature type="transmembrane region" description="Helical" evidence="7">
    <location>
        <begin position="85"/>
        <end position="105"/>
    </location>
</feature>
<feature type="transmembrane region" description="Helical" evidence="7">
    <location>
        <begin position="20"/>
        <end position="41"/>
    </location>
</feature>
<dbReference type="RefSeq" id="WP_242987107.1">
    <property type="nucleotide sequence ID" value="NZ_BAABYW010000001.1"/>
</dbReference>
<dbReference type="SUPFAM" id="SSF161098">
    <property type="entry name" value="MetI-like"/>
    <property type="match status" value="1"/>
</dbReference>
<dbReference type="InterPro" id="IPR000515">
    <property type="entry name" value="MetI-like"/>
</dbReference>
<dbReference type="PANTHER" id="PTHR43744:SF9">
    <property type="entry name" value="POLYGALACTURONAN_RHAMNOGALACTURONAN TRANSPORT SYSTEM PERMEASE PROTEIN YTCP"/>
    <property type="match status" value="1"/>
</dbReference>
<feature type="transmembrane region" description="Helical" evidence="7">
    <location>
        <begin position="188"/>
        <end position="212"/>
    </location>
</feature>
<dbReference type="PANTHER" id="PTHR43744">
    <property type="entry name" value="ABC TRANSPORTER PERMEASE PROTEIN MG189-RELATED-RELATED"/>
    <property type="match status" value="1"/>
</dbReference>
<evidence type="ECO:0000256" key="7">
    <source>
        <dbReference type="RuleBase" id="RU363032"/>
    </source>
</evidence>